<dbReference type="Pfam" id="PF01594">
    <property type="entry name" value="AI-2E_transport"/>
    <property type="match status" value="1"/>
</dbReference>
<feature type="transmembrane region" description="Helical" evidence="6">
    <location>
        <begin position="220"/>
        <end position="240"/>
    </location>
</feature>
<evidence type="ECO:0000256" key="6">
    <source>
        <dbReference type="SAM" id="Phobius"/>
    </source>
</evidence>
<feature type="transmembrane region" description="Helical" evidence="6">
    <location>
        <begin position="279"/>
        <end position="299"/>
    </location>
</feature>
<evidence type="ECO:0000256" key="4">
    <source>
        <dbReference type="ARBA" id="ARBA00022989"/>
    </source>
</evidence>
<dbReference type="EMBL" id="CP014806">
    <property type="protein sequence ID" value="AMW98313.1"/>
    <property type="molecule type" value="Genomic_DNA"/>
</dbReference>
<dbReference type="InterPro" id="IPR014227">
    <property type="entry name" value="YtvI-like"/>
</dbReference>
<name>A0A143H985_9BACL</name>
<dbReference type="KEGG" id="rst:ATY39_02060"/>
<dbReference type="GO" id="GO:0055085">
    <property type="term" value="P:transmembrane transport"/>
    <property type="evidence" value="ECO:0007669"/>
    <property type="project" value="TreeGrafter"/>
</dbReference>
<evidence type="ECO:0000313" key="7">
    <source>
        <dbReference type="EMBL" id="AMW98313.1"/>
    </source>
</evidence>
<feature type="transmembrane region" description="Helical" evidence="6">
    <location>
        <begin position="246"/>
        <end position="267"/>
    </location>
</feature>
<evidence type="ECO:0000256" key="2">
    <source>
        <dbReference type="ARBA" id="ARBA00009773"/>
    </source>
</evidence>
<accession>A0A143H985</accession>
<reference evidence="8" key="2">
    <citation type="submission" date="2016-03" db="EMBL/GenBank/DDBJ databases">
        <authorList>
            <person name="Ploux O."/>
        </authorList>
    </citation>
    <scope>NUCLEOTIDE SEQUENCE [LARGE SCALE GENOMIC DNA]</scope>
    <source>
        <strain evidence="8">PP9</strain>
    </source>
</reference>
<feature type="transmembrane region" description="Helical" evidence="6">
    <location>
        <begin position="163"/>
        <end position="182"/>
    </location>
</feature>
<organism evidence="7 8">
    <name type="scientific">Rummeliibacillus stabekisii</name>
    <dbReference type="NCBI Taxonomy" id="241244"/>
    <lineage>
        <taxon>Bacteria</taxon>
        <taxon>Bacillati</taxon>
        <taxon>Bacillota</taxon>
        <taxon>Bacilli</taxon>
        <taxon>Bacillales</taxon>
        <taxon>Caryophanaceae</taxon>
        <taxon>Rummeliibacillus</taxon>
    </lineage>
</organism>
<dbReference type="AlphaFoldDB" id="A0A143H985"/>
<feature type="transmembrane region" description="Helical" evidence="6">
    <location>
        <begin position="67"/>
        <end position="90"/>
    </location>
</feature>
<keyword evidence="5 6" id="KW-0472">Membrane</keyword>
<proteinExistence type="inferred from homology"/>
<reference evidence="7 8" key="1">
    <citation type="journal article" date="2016" name="Genome Announc.">
        <title>Whole-Genome Sequence of Rummeliibacillus stabekisii Strain PP9 Isolated from Antarctic Soil.</title>
        <authorList>
            <person name="da Mota F.F."/>
            <person name="Vollu R.E."/>
            <person name="Jurelevicius D."/>
            <person name="Seldin L."/>
        </authorList>
    </citation>
    <scope>NUCLEOTIDE SEQUENCE [LARGE SCALE GENOMIC DNA]</scope>
    <source>
        <strain evidence="7 8">PP9</strain>
    </source>
</reference>
<dbReference type="PANTHER" id="PTHR21716:SF68">
    <property type="entry name" value="TRANSPORT PROTEIN YTVI-RELATED"/>
    <property type="match status" value="1"/>
</dbReference>
<evidence type="ECO:0000313" key="8">
    <source>
        <dbReference type="Proteomes" id="UP000076021"/>
    </source>
</evidence>
<evidence type="ECO:0008006" key="9">
    <source>
        <dbReference type="Google" id="ProtNLM"/>
    </source>
</evidence>
<sequence>MGDDKMIQPIQQFFIKYWPLILIVIVAVFSFLYARPILLAFLTALLLNPLVKKVEKNWRKSRRFIVFIFFIIFSICILICCYLLYTVILIKINELSIWVPHLIATLNENWIMLQSKISTMTHDLPRPIILSIQSWIGDMLISLQELATNYVEADRMLNLFQHIPSQIFKLFIYFLALYYLMLEYPQIIASFRKWTRLEHSTFIALFYQHFKKGAFDFVKAQLIVSSAIFFVTLCVLLFIIPKYALFMALLIWFVDLLPLLGGMMVLLPWAGFNLLNGDTLTGTILLILAIVIIALRQILETKVTSSHLGLPPLTTLICMYVGFEIFGVIGFFIGPIFAILIVVVKQFRQSWIFINEKQKG</sequence>
<comment type="subcellular location">
    <subcellularLocation>
        <location evidence="1">Membrane</location>
        <topology evidence="1">Multi-pass membrane protein</topology>
    </subcellularLocation>
</comment>
<dbReference type="Proteomes" id="UP000076021">
    <property type="component" value="Chromosome"/>
</dbReference>
<evidence type="ECO:0000256" key="5">
    <source>
        <dbReference type="ARBA" id="ARBA00023136"/>
    </source>
</evidence>
<evidence type="ECO:0000256" key="3">
    <source>
        <dbReference type="ARBA" id="ARBA00022692"/>
    </source>
</evidence>
<dbReference type="STRING" id="241244.ATY39_02060"/>
<feature type="transmembrane region" description="Helical" evidence="6">
    <location>
        <begin position="319"/>
        <end position="344"/>
    </location>
</feature>
<protein>
    <recommendedName>
        <fullName evidence="9">Sporulation integral membrane protein YtvI</fullName>
    </recommendedName>
</protein>
<dbReference type="RefSeq" id="WP_066785123.1">
    <property type="nucleotide sequence ID" value="NZ_CP014806.1"/>
</dbReference>
<dbReference type="InterPro" id="IPR002549">
    <property type="entry name" value="AI-2E-like"/>
</dbReference>
<dbReference type="PANTHER" id="PTHR21716">
    <property type="entry name" value="TRANSMEMBRANE PROTEIN"/>
    <property type="match status" value="1"/>
</dbReference>
<keyword evidence="4 6" id="KW-1133">Transmembrane helix</keyword>
<keyword evidence="8" id="KW-1185">Reference proteome</keyword>
<dbReference type="GO" id="GO:0016020">
    <property type="term" value="C:membrane"/>
    <property type="evidence" value="ECO:0007669"/>
    <property type="project" value="UniProtKB-SubCell"/>
</dbReference>
<keyword evidence="3 6" id="KW-0812">Transmembrane</keyword>
<evidence type="ECO:0000256" key="1">
    <source>
        <dbReference type="ARBA" id="ARBA00004141"/>
    </source>
</evidence>
<feature type="transmembrane region" description="Helical" evidence="6">
    <location>
        <begin position="20"/>
        <end position="47"/>
    </location>
</feature>
<gene>
    <name evidence="7" type="ORF">ATY39_02060</name>
</gene>
<comment type="similarity">
    <text evidence="2">Belongs to the autoinducer-2 exporter (AI-2E) (TC 2.A.86) family.</text>
</comment>
<dbReference type="NCBIfam" id="TIGR02872">
    <property type="entry name" value="spore_ytvI"/>
    <property type="match status" value="1"/>
</dbReference>